<dbReference type="InterPro" id="IPR041698">
    <property type="entry name" value="Methyltransf_25"/>
</dbReference>
<dbReference type="PANTHER" id="PTHR11006:SF122">
    <property type="entry name" value="ARGININE METHYLTRANSFERASE 8"/>
    <property type="match status" value="1"/>
</dbReference>
<organism evidence="7 8">
    <name type="scientific">Diabrotica virgifera virgifera</name>
    <name type="common">western corn rootworm</name>
    <dbReference type="NCBI Taxonomy" id="50390"/>
    <lineage>
        <taxon>Eukaryota</taxon>
        <taxon>Metazoa</taxon>
        <taxon>Ecdysozoa</taxon>
        <taxon>Arthropoda</taxon>
        <taxon>Hexapoda</taxon>
        <taxon>Insecta</taxon>
        <taxon>Pterygota</taxon>
        <taxon>Neoptera</taxon>
        <taxon>Endopterygota</taxon>
        <taxon>Coleoptera</taxon>
        <taxon>Polyphaga</taxon>
        <taxon>Cucujiformia</taxon>
        <taxon>Chrysomeloidea</taxon>
        <taxon>Chrysomelidae</taxon>
        <taxon>Galerucinae</taxon>
        <taxon>Diabroticina</taxon>
        <taxon>Diabroticites</taxon>
        <taxon>Diabrotica</taxon>
    </lineage>
</organism>
<dbReference type="Pfam" id="PF13649">
    <property type="entry name" value="Methyltransf_25"/>
    <property type="match status" value="1"/>
</dbReference>
<dbReference type="PANTHER" id="PTHR11006">
    <property type="entry name" value="PROTEIN ARGININE N-METHYLTRANSFERASE"/>
    <property type="match status" value="1"/>
</dbReference>
<evidence type="ECO:0000313" key="7">
    <source>
        <dbReference type="EnsemblMetazoa" id="XP_050510907.1"/>
    </source>
</evidence>
<name>A0ABM5KL31_DIAVI</name>
<protein>
    <recommendedName>
        <fullName evidence="9">Protein arginine N-methyltransferase 6</fullName>
    </recommendedName>
</protein>
<dbReference type="CDD" id="cd02440">
    <property type="entry name" value="AdoMet_MTases"/>
    <property type="match status" value="1"/>
</dbReference>
<keyword evidence="1 4" id="KW-0489">Methyltransferase</keyword>
<dbReference type="Proteomes" id="UP001652700">
    <property type="component" value="Unplaced"/>
</dbReference>
<dbReference type="InterPro" id="IPR025799">
    <property type="entry name" value="Arg_MeTrfase"/>
</dbReference>
<dbReference type="InterPro" id="IPR055135">
    <property type="entry name" value="PRMT_dom"/>
</dbReference>
<dbReference type="PROSITE" id="PS51678">
    <property type="entry name" value="SAM_MT_PRMT"/>
    <property type="match status" value="1"/>
</dbReference>
<sequence length="343" mass="38968">MEQMEYNDYFESYEDLEIHRLMLQDSARNNSYKEAIFDNKHEFDGKVVLDVGAGTGILSVLCAQAGAKTVYAVEASNTYKIAEEVVKENKFENVIKVLHSKIEEVDLPEKVDIIVSEWMGFYLLHEAMLDSVIVARDKFLKPGGLMFPESATLYATPCSVPSMYSFWNNVAGVSMSLLGSKLRENASQKPLCECISPDSILAEPETILWIDLREVTLDDVKEFEIRHVAVATKKGQYEGICLWFSCTFPSTTKEPVTLSTEPEEPTTHWKQTVIVLPSSVEVEEGSPIAYDLALKRSPENNRRYTLEVTMLDPLEVDHPEYCMCHMTKCILIRKMLDNYENKC</sequence>
<evidence type="ECO:0000256" key="4">
    <source>
        <dbReference type="PROSITE-ProRule" id="PRU01015"/>
    </source>
</evidence>
<dbReference type="RefSeq" id="XP_050510907.1">
    <property type="nucleotide sequence ID" value="XM_050654950.1"/>
</dbReference>
<dbReference type="SUPFAM" id="SSF53335">
    <property type="entry name" value="S-adenosyl-L-methionine-dependent methyltransferases"/>
    <property type="match status" value="1"/>
</dbReference>
<proteinExistence type="predicted"/>
<dbReference type="EnsemblMetazoa" id="XM_050654950.1">
    <property type="protein sequence ID" value="XP_050510907.1"/>
    <property type="gene ID" value="LOC126887425"/>
</dbReference>
<dbReference type="Gene3D" id="2.70.160.11">
    <property type="entry name" value="Hnrnp arginine n-methyltransferase1"/>
    <property type="match status" value="1"/>
</dbReference>
<reference evidence="7" key="1">
    <citation type="submission" date="2025-05" db="UniProtKB">
        <authorList>
            <consortium name="EnsemblMetazoa"/>
        </authorList>
    </citation>
    <scope>IDENTIFICATION</scope>
</reference>
<dbReference type="InterPro" id="IPR029063">
    <property type="entry name" value="SAM-dependent_MTases_sf"/>
</dbReference>
<evidence type="ECO:0000313" key="8">
    <source>
        <dbReference type="Proteomes" id="UP001652700"/>
    </source>
</evidence>
<evidence type="ECO:0008006" key="9">
    <source>
        <dbReference type="Google" id="ProtNLM"/>
    </source>
</evidence>
<feature type="domain" description="Protein arginine N-methyltransferase" evidence="6">
    <location>
        <begin position="150"/>
        <end position="307"/>
    </location>
</feature>
<keyword evidence="2 4" id="KW-0808">Transferase</keyword>
<evidence type="ECO:0000256" key="1">
    <source>
        <dbReference type="ARBA" id="ARBA00022603"/>
    </source>
</evidence>
<feature type="domain" description="Methyltransferase" evidence="5">
    <location>
        <begin position="48"/>
        <end position="144"/>
    </location>
</feature>
<evidence type="ECO:0000256" key="3">
    <source>
        <dbReference type="ARBA" id="ARBA00022691"/>
    </source>
</evidence>
<evidence type="ECO:0000259" key="6">
    <source>
        <dbReference type="Pfam" id="PF22528"/>
    </source>
</evidence>
<dbReference type="GeneID" id="126887425"/>
<evidence type="ECO:0000256" key="2">
    <source>
        <dbReference type="ARBA" id="ARBA00022679"/>
    </source>
</evidence>
<keyword evidence="8" id="KW-1185">Reference proteome</keyword>
<accession>A0ABM5KL31</accession>
<keyword evidence="3 4" id="KW-0949">S-adenosyl-L-methionine</keyword>
<evidence type="ECO:0000259" key="5">
    <source>
        <dbReference type="Pfam" id="PF13649"/>
    </source>
</evidence>
<dbReference type="Pfam" id="PF22528">
    <property type="entry name" value="PRMT_C"/>
    <property type="match status" value="1"/>
</dbReference>
<dbReference type="Gene3D" id="3.40.50.150">
    <property type="entry name" value="Vaccinia Virus protein VP39"/>
    <property type="match status" value="1"/>
</dbReference>